<accession>A0A502FY16</accession>
<evidence type="ECO:0000256" key="2">
    <source>
        <dbReference type="ARBA" id="ARBA00023125"/>
    </source>
</evidence>
<dbReference type="GO" id="GO:0000976">
    <property type="term" value="F:transcription cis-regulatory region binding"/>
    <property type="evidence" value="ECO:0007669"/>
    <property type="project" value="TreeGrafter"/>
</dbReference>
<dbReference type="PROSITE" id="PS50977">
    <property type="entry name" value="HTH_TETR_2"/>
    <property type="match status" value="1"/>
</dbReference>
<name>A0A502FY16_9SPHN</name>
<evidence type="ECO:0000256" key="3">
    <source>
        <dbReference type="ARBA" id="ARBA00023163"/>
    </source>
</evidence>
<dbReference type="Pfam" id="PF00440">
    <property type="entry name" value="TetR_N"/>
    <property type="match status" value="1"/>
</dbReference>
<dbReference type="InterPro" id="IPR036271">
    <property type="entry name" value="Tet_transcr_reg_TetR-rel_C_sf"/>
</dbReference>
<dbReference type="PANTHER" id="PTHR30055">
    <property type="entry name" value="HTH-TYPE TRANSCRIPTIONAL REGULATOR RUTR"/>
    <property type="match status" value="1"/>
</dbReference>
<evidence type="ECO:0000259" key="5">
    <source>
        <dbReference type="PROSITE" id="PS50977"/>
    </source>
</evidence>
<keyword evidence="2 4" id="KW-0238">DNA-binding</keyword>
<dbReference type="GO" id="GO:0003700">
    <property type="term" value="F:DNA-binding transcription factor activity"/>
    <property type="evidence" value="ECO:0007669"/>
    <property type="project" value="TreeGrafter"/>
</dbReference>
<dbReference type="Proteomes" id="UP000319931">
    <property type="component" value="Unassembled WGS sequence"/>
</dbReference>
<dbReference type="Gene3D" id="1.10.10.60">
    <property type="entry name" value="Homeodomain-like"/>
    <property type="match status" value="1"/>
</dbReference>
<evidence type="ECO:0000313" key="7">
    <source>
        <dbReference type="Proteomes" id="UP000319931"/>
    </source>
</evidence>
<dbReference type="InterPro" id="IPR009057">
    <property type="entry name" value="Homeodomain-like_sf"/>
</dbReference>
<dbReference type="PANTHER" id="PTHR30055:SF234">
    <property type="entry name" value="HTH-TYPE TRANSCRIPTIONAL REGULATOR BETI"/>
    <property type="match status" value="1"/>
</dbReference>
<dbReference type="PRINTS" id="PR00455">
    <property type="entry name" value="HTHTETR"/>
</dbReference>
<proteinExistence type="predicted"/>
<evidence type="ECO:0000256" key="1">
    <source>
        <dbReference type="ARBA" id="ARBA00023015"/>
    </source>
</evidence>
<feature type="domain" description="HTH tetR-type" evidence="5">
    <location>
        <begin position="1"/>
        <end position="60"/>
    </location>
</feature>
<organism evidence="6 7">
    <name type="scientific">Sphingomonas glacialis</name>
    <dbReference type="NCBI Taxonomy" id="658225"/>
    <lineage>
        <taxon>Bacteria</taxon>
        <taxon>Pseudomonadati</taxon>
        <taxon>Pseudomonadota</taxon>
        <taxon>Alphaproteobacteria</taxon>
        <taxon>Sphingomonadales</taxon>
        <taxon>Sphingomonadaceae</taxon>
        <taxon>Sphingomonas</taxon>
    </lineage>
</organism>
<dbReference type="EMBL" id="RCZC01000002">
    <property type="protein sequence ID" value="TPG54384.1"/>
    <property type="molecule type" value="Genomic_DNA"/>
</dbReference>
<gene>
    <name evidence="6" type="ORF">EAH76_06870</name>
</gene>
<keyword evidence="1" id="KW-0805">Transcription regulation</keyword>
<evidence type="ECO:0000313" key="6">
    <source>
        <dbReference type="EMBL" id="TPG54384.1"/>
    </source>
</evidence>
<dbReference type="InterPro" id="IPR001647">
    <property type="entry name" value="HTH_TetR"/>
</dbReference>
<dbReference type="Gene3D" id="1.10.357.10">
    <property type="entry name" value="Tetracycline Repressor, domain 2"/>
    <property type="match status" value="1"/>
</dbReference>
<feature type="DNA-binding region" description="H-T-H motif" evidence="4">
    <location>
        <begin position="23"/>
        <end position="42"/>
    </location>
</feature>
<reference evidence="6 7" key="1">
    <citation type="journal article" date="2019" name="Environ. Microbiol.">
        <title>Species interactions and distinct microbial communities in high Arctic permafrost affected cryosols are associated with the CH4 and CO2 gas fluxes.</title>
        <authorList>
            <person name="Altshuler I."/>
            <person name="Hamel J."/>
            <person name="Turney S."/>
            <person name="Magnuson E."/>
            <person name="Levesque R."/>
            <person name="Greer C."/>
            <person name="Whyte L.G."/>
        </authorList>
    </citation>
    <scope>NUCLEOTIDE SEQUENCE [LARGE SCALE GENOMIC DNA]</scope>
    <source>
        <strain evidence="6 7">E6.1</strain>
    </source>
</reference>
<evidence type="ECO:0000256" key="4">
    <source>
        <dbReference type="PROSITE-ProRule" id="PRU00335"/>
    </source>
</evidence>
<dbReference type="InterPro" id="IPR050109">
    <property type="entry name" value="HTH-type_TetR-like_transc_reg"/>
</dbReference>
<dbReference type="InterPro" id="IPR015292">
    <property type="entry name" value="Tscrpt_reg_YbiH_C"/>
</dbReference>
<dbReference type="OrthoDB" id="2356263at2"/>
<comment type="caution">
    <text evidence="6">The sequence shown here is derived from an EMBL/GenBank/DDBJ whole genome shotgun (WGS) entry which is preliminary data.</text>
</comment>
<dbReference type="SUPFAM" id="SSF46689">
    <property type="entry name" value="Homeodomain-like"/>
    <property type="match status" value="1"/>
</dbReference>
<sequence length="212" mass="22621">MLQQKLLEIAIAEFASKGLEGASTRSIAAKAGTAMSSITYHFGGKEGLYLAAADYIAAQIGSDMAPDGPIDGVPAGTTPEQARALLHDMVRRFIDTMTGRKSAMFSLFIMREQMEPTEAFERIYGGLMGGMLSVLVELICVATGRRDATAAQVAAITLMGQVIVLRASRATVLKLLQRPDIDPEAIALLAARIAANTDAILDQLIAERQELP</sequence>
<dbReference type="Pfam" id="PF09209">
    <property type="entry name" value="CecR_C"/>
    <property type="match status" value="1"/>
</dbReference>
<dbReference type="SUPFAM" id="SSF48498">
    <property type="entry name" value="Tetracyclin repressor-like, C-terminal domain"/>
    <property type="match status" value="1"/>
</dbReference>
<dbReference type="AlphaFoldDB" id="A0A502FY16"/>
<protein>
    <submittedName>
        <fullName evidence="6">DUF1956 domain-containing protein</fullName>
    </submittedName>
</protein>
<keyword evidence="7" id="KW-1185">Reference proteome</keyword>
<dbReference type="RefSeq" id="WP_140849434.1">
    <property type="nucleotide sequence ID" value="NZ_RCZC01000002.1"/>
</dbReference>
<keyword evidence="3" id="KW-0804">Transcription</keyword>